<gene>
    <name evidence="6" type="ORF">P5G52_03595</name>
</gene>
<dbReference type="SMART" id="SM00704">
    <property type="entry name" value="ZnF_CDGSH"/>
    <property type="match status" value="1"/>
</dbReference>
<evidence type="ECO:0000256" key="4">
    <source>
        <dbReference type="ARBA" id="ARBA00023014"/>
    </source>
</evidence>
<dbReference type="Gene3D" id="3.40.5.90">
    <property type="entry name" value="CDGSH iron-sulfur domain, mitoNEET-type"/>
    <property type="match status" value="1"/>
</dbReference>
<evidence type="ECO:0000256" key="3">
    <source>
        <dbReference type="ARBA" id="ARBA00023004"/>
    </source>
</evidence>
<keyword evidence="7" id="KW-1185">Reference proteome</keyword>
<evidence type="ECO:0000259" key="5">
    <source>
        <dbReference type="SMART" id="SM00704"/>
    </source>
</evidence>
<sequence length="77" mass="8080">MSGPAPERPLNSGSTPVSIVACPNGPLLIRGDFELVGADGKELPRTRRTVALCRCGASVLKPYCDGSHKLTGFKSEP</sequence>
<evidence type="ECO:0000256" key="2">
    <source>
        <dbReference type="ARBA" id="ARBA00022723"/>
    </source>
</evidence>
<dbReference type="InterPro" id="IPR042216">
    <property type="entry name" value="MitoNEET_CISD"/>
</dbReference>
<proteinExistence type="predicted"/>
<protein>
    <submittedName>
        <fullName evidence="6">CDGSH iron-sulfur domain-containing protein</fullName>
    </submittedName>
</protein>
<dbReference type="InterPro" id="IPR018967">
    <property type="entry name" value="FeS-contain_CDGSH-typ"/>
</dbReference>
<dbReference type="Proteomes" id="UP001174209">
    <property type="component" value="Unassembled WGS sequence"/>
</dbReference>
<keyword evidence="4" id="KW-0411">Iron-sulfur</keyword>
<comment type="caution">
    <text evidence="6">The sequence shown here is derived from an EMBL/GenBank/DDBJ whole genome shotgun (WGS) entry which is preliminary data.</text>
</comment>
<keyword evidence="1" id="KW-0001">2Fe-2S</keyword>
<name>A0ABT8JYA5_9MICC</name>
<accession>A0ABT8JYA5</accession>
<keyword evidence="2" id="KW-0479">Metal-binding</keyword>
<feature type="domain" description="Iron-binding zinc finger CDGSH type" evidence="5">
    <location>
        <begin position="36"/>
        <end position="74"/>
    </location>
</feature>
<evidence type="ECO:0000256" key="1">
    <source>
        <dbReference type="ARBA" id="ARBA00022714"/>
    </source>
</evidence>
<organism evidence="6 7">
    <name type="scientific">Arthrobacter burdickii</name>
    <dbReference type="NCBI Taxonomy" id="3035920"/>
    <lineage>
        <taxon>Bacteria</taxon>
        <taxon>Bacillati</taxon>
        <taxon>Actinomycetota</taxon>
        <taxon>Actinomycetes</taxon>
        <taxon>Micrococcales</taxon>
        <taxon>Micrococcaceae</taxon>
        <taxon>Arthrobacter</taxon>
    </lineage>
</organism>
<keyword evidence="3" id="KW-0408">Iron</keyword>
<evidence type="ECO:0000313" key="7">
    <source>
        <dbReference type="Proteomes" id="UP001174209"/>
    </source>
</evidence>
<dbReference type="Pfam" id="PF09360">
    <property type="entry name" value="zf-CDGSH"/>
    <property type="match status" value="1"/>
</dbReference>
<dbReference type="EMBL" id="JAROCG010000001">
    <property type="protein sequence ID" value="MDN4609942.1"/>
    <property type="molecule type" value="Genomic_DNA"/>
</dbReference>
<reference evidence="6" key="1">
    <citation type="submission" date="2023-06" db="EMBL/GenBank/DDBJ databases">
        <title>MT1 and MT2 Draft Genomes of Novel Species.</title>
        <authorList>
            <person name="Venkateswaran K."/>
        </authorList>
    </citation>
    <scope>NUCLEOTIDE SEQUENCE</scope>
    <source>
        <strain evidence="6">IIF3SC-B10</strain>
    </source>
</reference>
<evidence type="ECO:0000313" key="6">
    <source>
        <dbReference type="EMBL" id="MDN4609942.1"/>
    </source>
</evidence>